<keyword evidence="10" id="KW-0472">Membrane</keyword>
<keyword evidence="14" id="KW-1185">Reference proteome</keyword>
<dbReference type="Gene3D" id="3.40.710.10">
    <property type="entry name" value="DD-peptidase/beta-lactamase superfamily"/>
    <property type="match status" value="1"/>
</dbReference>
<organism evidence="13 14">
    <name type="scientific">Spelaeicoccus albus</name>
    <dbReference type="NCBI Taxonomy" id="1280376"/>
    <lineage>
        <taxon>Bacteria</taxon>
        <taxon>Bacillati</taxon>
        <taxon>Actinomycetota</taxon>
        <taxon>Actinomycetes</taxon>
        <taxon>Micrococcales</taxon>
        <taxon>Brevibacteriaceae</taxon>
        <taxon>Spelaeicoccus</taxon>
    </lineage>
</organism>
<dbReference type="GO" id="GO:0006508">
    <property type="term" value="P:proteolysis"/>
    <property type="evidence" value="ECO:0007669"/>
    <property type="project" value="UniProtKB-KW"/>
</dbReference>
<comment type="caution">
    <text evidence="13">The sequence shown here is derived from an EMBL/GenBank/DDBJ whole genome shotgun (WGS) entry which is preliminary data.</text>
</comment>
<accession>A0A7Z0IHX1</accession>
<dbReference type="SUPFAM" id="SSF56601">
    <property type="entry name" value="beta-lactamase/transpeptidase-like"/>
    <property type="match status" value="1"/>
</dbReference>
<feature type="domain" description="Glycosyl transferase family 51" evidence="12">
    <location>
        <begin position="74"/>
        <end position="271"/>
    </location>
</feature>
<feature type="compositionally biased region" description="Low complexity" evidence="9">
    <location>
        <begin position="733"/>
        <end position="780"/>
    </location>
</feature>
<dbReference type="GO" id="GO:0009252">
    <property type="term" value="P:peptidoglycan biosynthetic process"/>
    <property type="evidence" value="ECO:0007669"/>
    <property type="project" value="TreeGrafter"/>
</dbReference>
<dbReference type="Gene3D" id="1.10.3810.10">
    <property type="entry name" value="Biosynthetic peptidoglycan transglycosylase-like"/>
    <property type="match status" value="1"/>
</dbReference>
<name>A0A7Z0IHX1_9MICO</name>
<evidence type="ECO:0000256" key="10">
    <source>
        <dbReference type="SAM" id="Phobius"/>
    </source>
</evidence>
<dbReference type="InterPro" id="IPR036950">
    <property type="entry name" value="PBP_transglycosylase"/>
</dbReference>
<dbReference type="PROSITE" id="PS51257">
    <property type="entry name" value="PROKAR_LIPOPROTEIN"/>
    <property type="match status" value="1"/>
</dbReference>
<dbReference type="Pfam" id="PF00905">
    <property type="entry name" value="Transpeptidase"/>
    <property type="match status" value="1"/>
</dbReference>
<dbReference type="EMBL" id="JACBZP010000001">
    <property type="protein sequence ID" value="NYI67882.1"/>
    <property type="molecule type" value="Genomic_DNA"/>
</dbReference>
<sequence>MVSQGKSAGSALGAFFGFIGISCVVGVLMAGVGIPAAGVAASGTKSGIKVFNSLPATLSEKPLAQSSTMLAADGSVIAKFYWENRIEEPLSKISKTVQDATVATEDYRFFQHGGVDLQGIARAAVHDVLSPNLQGASTLTQQYVKNVLVEQAAEGGDSKKAAARVAKVTDSSGMSGISRKLRQAKLAIAIEKKYSKKEILNRYLNINNYGGSPRQYGVEAASRHFWGIHASKLSIPQAALLAGIVKDPSAFNPETHPKAALNRRNTVLHLMHEHGYINASQYAQAKKTGLNLNIHETSNGCANAGISAYFCDYVEQTIATSPQFGKTVSDRLGLLTRGGLTIKTTLDPKLEHSAQRIVSGRVPDTDPSGVGQALTTVQPGTGKVLAMVQNRKYSVAPKPKDGYTSVNYNVGKKLHGGSGFQVGSTYKVFTLAAWLKDGHTLHDRVDATRRNFPASSWTYKGCPKNAGAWDPHNSEDGEGTSSMSALTATVQSVNTAFAAMANEINMCDIQGAAKKLGVRWGNGKSLDAKNANGSIPALFPSSVLGTVTTTPLDMASAYAAFADKGKYCAPVGITSITNAKGKKLPVPSANCHQAISKKIATGVAWALTQTFNGGTTEDLKIGMPAGAKTGTTNFSVGAGWLDGFTKGMSTAVWTGSPTGNDPALGNGRIPVGGHYYGPNYGAAISGPTWQAFMKQNAKRYKVGKFAKPGNDILGYTPPPEPPEPTTNPDQESNDSGEPSSPSSTSSSPSSDPTTTEPSSPSSSKSSPPSRTTAPTTKPTNAPHPPPSHPVHNGHGGNNGHGHGHGGH</sequence>
<evidence type="ECO:0000256" key="9">
    <source>
        <dbReference type="SAM" id="MobiDB-lite"/>
    </source>
</evidence>
<evidence type="ECO:0000256" key="8">
    <source>
        <dbReference type="ARBA" id="ARBA00049902"/>
    </source>
</evidence>
<keyword evidence="5" id="KW-0378">Hydrolase</keyword>
<dbReference type="Pfam" id="PF00912">
    <property type="entry name" value="Transgly"/>
    <property type="match status" value="1"/>
</dbReference>
<keyword evidence="3" id="KW-0328">Glycosyltransferase</keyword>
<feature type="domain" description="Penicillin-binding protein transpeptidase" evidence="11">
    <location>
        <begin position="376"/>
        <end position="636"/>
    </location>
</feature>
<dbReference type="PANTHER" id="PTHR32282:SF33">
    <property type="entry name" value="PEPTIDOGLYCAN GLYCOSYLTRANSFERASE"/>
    <property type="match status" value="1"/>
</dbReference>
<feature type="region of interest" description="Disordered" evidence="9">
    <location>
        <begin position="707"/>
        <end position="807"/>
    </location>
</feature>
<evidence type="ECO:0000256" key="2">
    <source>
        <dbReference type="ARBA" id="ARBA00022670"/>
    </source>
</evidence>
<dbReference type="Proteomes" id="UP000539111">
    <property type="component" value="Unassembled WGS sequence"/>
</dbReference>
<evidence type="ECO:0000256" key="5">
    <source>
        <dbReference type="ARBA" id="ARBA00022801"/>
    </source>
</evidence>
<dbReference type="RefSeq" id="WP_237249009.1">
    <property type="nucleotide sequence ID" value="NZ_JACBZP010000001.1"/>
</dbReference>
<dbReference type="InterPro" id="IPR001460">
    <property type="entry name" value="PCN-bd_Tpept"/>
</dbReference>
<dbReference type="GO" id="GO:0030288">
    <property type="term" value="C:outer membrane-bounded periplasmic space"/>
    <property type="evidence" value="ECO:0007669"/>
    <property type="project" value="TreeGrafter"/>
</dbReference>
<keyword evidence="2" id="KW-0645">Protease</keyword>
<dbReference type="SUPFAM" id="SSF53955">
    <property type="entry name" value="Lysozyme-like"/>
    <property type="match status" value="1"/>
</dbReference>
<evidence type="ECO:0000313" key="14">
    <source>
        <dbReference type="Proteomes" id="UP000539111"/>
    </source>
</evidence>
<keyword evidence="1 13" id="KW-0121">Carboxypeptidase</keyword>
<dbReference type="GO" id="GO:0008658">
    <property type="term" value="F:penicillin binding"/>
    <property type="evidence" value="ECO:0007669"/>
    <property type="project" value="InterPro"/>
</dbReference>
<feature type="compositionally biased region" description="Pro residues" evidence="9">
    <location>
        <begin position="716"/>
        <end position="725"/>
    </location>
</feature>
<dbReference type="AlphaFoldDB" id="A0A7Z0IHX1"/>
<evidence type="ECO:0000259" key="11">
    <source>
        <dbReference type="Pfam" id="PF00905"/>
    </source>
</evidence>
<protein>
    <submittedName>
        <fullName evidence="13">Membrane peptidoglycan carboxypeptidase</fullName>
    </submittedName>
</protein>
<evidence type="ECO:0000256" key="6">
    <source>
        <dbReference type="ARBA" id="ARBA00023268"/>
    </source>
</evidence>
<dbReference type="InterPro" id="IPR050396">
    <property type="entry name" value="Glycosyltr_51/Transpeptidase"/>
</dbReference>
<keyword evidence="6" id="KW-0511">Multifunctional enzyme</keyword>
<comment type="catalytic activity">
    <reaction evidence="8">
        <text>[GlcNAc-(1-&gt;4)-Mur2Ac(oyl-L-Ala-gamma-D-Glu-L-Lys-D-Ala-D-Ala)](n)-di-trans,octa-cis-undecaprenyl diphosphate + beta-D-GlcNAc-(1-&gt;4)-Mur2Ac(oyl-L-Ala-gamma-D-Glu-L-Lys-D-Ala-D-Ala)-di-trans,octa-cis-undecaprenyl diphosphate = [GlcNAc-(1-&gt;4)-Mur2Ac(oyl-L-Ala-gamma-D-Glu-L-Lys-D-Ala-D-Ala)](n+1)-di-trans,octa-cis-undecaprenyl diphosphate + di-trans,octa-cis-undecaprenyl diphosphate + H(+)</text>
        <dbReference type="Rhea" id="RHEA:23708"/>
        <dbReference type="Rhea" id="RHEA-COMP:9602"/>
        <dbReference type="Rhea" id="RHEA-COMP:9603"/>
        <dbReference type="ChEBI" id="CHEBI:15378"/>
        <dbReference type="ChEBI" id="CHEBI:58405"/>
        <dbReference type="ChEBI" id="CHEBI:60033"/>
        <dbReference type="ChEBI" id="CHEBI:78435"/>
        <dbReference type="EC" id="2.4.99.28"/>
    </reaction>
</comment>
<evidence type="ECO:0000256" key="7">
    <source>
        <dbReference type="ARBA" id="ARBA00034000"/>
    </source>
</evidence>
<dbReference type="GO" id="GO:0008955">
    <property type="term" value="F:peptidoglycan glycosyltransferase activity"/>
    <property type="evidence" value="ECO:0007669"/>
    <property type="project" value="UniProtKB-EC"/>
</dbReference>
<dbReference type="GO" id="GO:0009002">
    <property type="term" value="F:serine-type D-Ala-D-Ala carboxypeptidase activity"/>
    <property type="evidence" value="ECO:0007669"/>
    <property type="project" value="UniProtKB-EC"/>
</dbReference>
<dbReference type="PANTHER" id="PTHR32282">
    <property type="entry name" value="BINDING PROTEIN TRANSPEPTIDASE, PUTATIVE-RELATED"/>
    <property type="match status" value="1"/>
</dbReference>
<evidence type="ECO:0000313" key="13">
    <source>
        <dbReference type="EMBL" id="NYI67882.1"/>
    </source>
</evidence>
<keyword evidence="10" id="KW-0812">Transmembrane</keyword>
<gene>
    <name evidence="13" type="ORF">BJY26_002188</name>
</gene>
<reference evidence="13 14" key="1">
    <citation type="submission" date="2020-07" db="EMBL/GenBank/DDBJ databases">
        <title>Sequencing the genomes of 1000 actinobacteria strains.</title>
        <authorList>
            <person name="Klenk H.-P."/>
        </authorList>
    </citation>
    <scope>NUCLEOTIDE SEQUENCE [LARGE SCALE GENOMIC DNA]</scope>
    <source>
        <strain evidence="13 14">DSM 26341</strain>
    </source>
</reference>
<keyword evidence="4" id="KW-0808">Transferase</keyword>
<comment type="catalytic activity">
    <reaction evidence="7">
        <text>Preferential cleavage: (Ac)2-L-Lys-D-Ala-|-D-Ala. Also transpeptidation of peptidyl-alanyl moieties that are N-acyl substituents of D-alanine.</text>
        <dbReference type="EC" id="3.4.16.4"/>
    </reaction>
</comment>
<feature type="transmembrane region" description="Helical" evidence="10">
    <location>
        <begin position="12"/>
        <end position="34"/>
    </location>
</feature>
<evidence type="ECO:0000259" key="12">
    <source>
        <dbReference type="Pfam" id="PF00912"/>
    </source>
</evidence>
<dbReference type="InterPro" id="IPR012338">
    <property type="entry name" value="Beta-lactam/transpept-like"/>
</dbReference>
<keyword evidence="10" id="KW-1133">Transmembrane helix</keyword>
<dbReference type="InterPro" id="IPR001264">
    <property type="entry name" value="Glyco_trans_51"/>
</dbReference>
<proteinExistence type="predicted"/>
<dbReference type="InterPro" id="IPR023346">
    <property type="entry name" value="Lysozyme-like_dom_sf"/>
</dbReference>
<evidence type="ECO:0000256" key="1">
    <source>
        <dbReference type="ARBA" id="ARBA00022645"/>
    </source>
</evidence>
<evidence type="ECO:0000256" key="4">
    <source>
        <dbReference type="ARBA" id="ARBA00022679"/>
    </source>
</evidence>
<evidence type="ECO:0000256" key="3">
    <source>
        <dbReference type="ARBA" id="ARBA00022676"/>
    </source>
</evidence>